<dbReference type="GO" id="GO:0043682">
    <property type="term" value="F:P-type divalent copper transporter activity"/>
    <property type="evidence" value="ECO:0007669"/>
    <property type="project" value="TreeGrafter"/>
</dbReference>
<dbReference type="InterPro" id="IPR023298">
    <property type="entry name" value="ATPase_P-typ_TM_dom_sf"/>
</dbReference>
<dbReference type="InterPro" id="IPR017969">
    <property type="entry name" value="Heavy-metal-associated_CS"/>
</dbReference>
<dbReference type="Gene3D" id="3.30.70.100">
    <property type="match status" value="2"/>
</dbReference>
<evidence type="ECO:0000256" key="8">
    <source>
        <dbReference type="ARBA" id="ARBA00022741"/>
    </source>
</evidence>
<evidence type="ECO:0000256" key="12">
    <source>
        <dbReference type="ARBA" id="ARBA00023065"/>
    </source>
</evidence>
<dbReference type="FunFam" id="2.70.150.10:FF:000020">
    <property type="entry name" value="Copper-exporting P-type ATPase A"/>
    <property type="match status" value="1"/>
</dbReference>
<keyword evidence="9 14" id="KW-0067">ATP-binding</keyword>
<dbReference type="NCBIfam" id="TIGR01494">
    <property type="entry name" value="ATPase_P-type"/>
    <property type="match status" value="1"/>
</dbReference>
<dbReference type="SUPFAM" id="SSF56784">
    <property type="entry name" value="HAD-like"/>
    <property type="match status" value="1"/>
</dbReference>
<feature type="transmembrane region" description="Helical" evidence="14">
    <location>
        <begin position="410"/>
        <end position="433"/>
    </location>
</feature>
<dbReference type="AlphaFoldDB" id="A0A1A8Y2P6"/>
<dbReference type="InterPro" id="IPR018303">
    <property type="entry name" value="ATPase_P-typ_P_site"/>
</dbReference>
<dbReference type="RefSeq" id="WP_245664356.1">
    <property type="nucleotide sequence ID" value="NZ_FLQY01000403.1"/>
</dbReference>
<dbReference type="Pfam" id="PF00403">
    <property type="entry name" value="HMA"/>
    <property type="match status" value="2"/>
</dbReference>
<dbReference type="SFLD" id="SFLDF00027">
    <property type="entry name" value="p-type_atpase"/>
    <property type="match status" value="1"/>
</dbReference>
<feature type="transmembrane region" description="Helical" evidence="14">
    <location>
        <begin position="746"/>
        <end position="763"/>
    </location>
</feature>
<dbReference type="InterPro" id="IPR023214">
    <property type="entry name" value="HAD_sf"/>
</dbReference>
<comment type="subcellular location">
    <subcellularLocation>
        <location evidence="1">Cell membrane</location>
        <topology evidence="1">Multi-pass membrane protein</topology>
    </subcellularLocation>
</comment>
<dbReference type="GO" id="GO:0060003">
    <property type="term" value="P:copper ion export"/>
    <property type="evidence" value="ECO:0007669"/>
    <property type="project" value="UniProtKB-ARBA"/>
</dbReference>
<evidence type="ECO:0000256" key="6">
    <source>
        <dbReference type="ARBA" id="ARBA00022692"/>
    </source>
</evidence>
<gene>
    <name evidence="16" type="primary">copA</name>
    <name evidence="16" type="ORF">PROAA_970007</name>
</gene>
<keyword evidence="8 14" id="KW-0547">Nucleotide-binding</keyword>
<evidence type="ECO:0000256" key="3">
    <source>
        <dbReference type="ARBA" id="ARBA00012517"/>
    </source>
</evidence>
<evidence type="ECO:0000256" key="2">
    <source>
        <dbReference type="ARBA" id="ARBA00006024"/>
    </source>
</evidence>
<evidence type="ECO:0000256" key="14">
    <source>
        <dbReference type="RuleBase" id="RU362081"/>
    </source>
</evidence>
<keyword evidence="7 14" id="KW-0479">Metal-binding</keyword>
<dbReference type="CDD" id="cd02094">
    <property type="entry name" value="P-type_ATPase_Cu-like"/>
    <property type="match status" value="1"/>
</dbReference>
<dbReference type="EC" id="7.2.2.8" evidence="3"/>
<keyword evidence="6 14" id="KW-0812">Transmembrane</keyword>
<dbReference type="InterPro" id="IPR001757">
    <property type="entry name" value="P_typ_ATPase"/>
</dbReference>
<dbReference type="PRINTS" id="PR00942">
    <property type="entry name" value="CUATPASEI"/>
</dbReference>
<dbReference type="InterPro" id="IPR023299">
    <property type="entry name" value="ATPase_P-typ_cyto_dom_N"/>
</dbReference>
<sequence>MAEASGPIRRLDLPLNGMSCAACATRIEKVLNRLPGATASVNFASEHASVELTTNETSPQQVVSAIEQAGFAVPLQTLELGIEGMTCAACATRIEKVLNRLPGVEASVNLASERARVRYQPGVTDQSQLLESIQRAGFTGRVASDRSREEEKARKIATYHAELRRFWIAAALSLPLVAQMATMFGGDMHNHQDMLPRWLQLVLATPVQFWIGWRFYDGGWKALRGGGANMDVLVALGTSAAYFFSLVVTLGAIADLPVYFEASAAVITLVLLGKLLETRAKAKTTAAIEALVRLQPRTARVERDGQLLELDAALLIPGDIFIVRPGESLPVDGEVIDGASSVNEAMLTGESMPVAKRAGDQVFAATANGEGMLRCRATGVGEHTLLAGIIRMVAEAQGSKAPVQRLADRISAIFVPVVCVIALLTFAAWWVVGSAFSDALVNAVAVLVIACPCALGLATPTAIMVGTGQGAGAGILVRNAEALERAEKIEVLAVDKTGTLTRGEPIVTDLVPLAGDVDESLRLAASLEQGSEHPLGRAILARAQTLSATLSTLADFQSTAGKGVSGRVDGRILRLGSPDWFADLALPIEQIAALQAAGKTVVVLAEDDVPLTLLAIADSLRDTSRAAVARLKEMGIRVVMLTGDNAATAAAIAAEAGIDEFRAGILPGDKAAAVGALRTGGGVVAMVGDGVNDAPALAAADVSFAIGAGSDAAIEVADVTLVRSDLQGVADAILLSRATLGKIRQNLFLAFIYNVAGIPLAALGMLNPVFAGAAMAMSSVSVVSNSLLLRRWRPGER</sequence>
<evidence type="ECO:0000256" key="10">
    <source>
        <dbReference type="ARBA" id="ARBA00022967"/>
    </source>
</evidence>
<keyword evidence="4" id="KW-0813">Transport</keyword>
<dbReference type="SUPFAM" id="SSF81665">
    <property type="entry name" value="Calcium ATPase, transmembrane domain M"/>
    <property type="match status" value="1"/>
</dbReference>
<keyword evidence="12" id="KW-0406">Ion transport</keyword>
<evidence type="ECO:0000256" key="9">
    <source>
        <dbReference type="ARBA" id="ARBA00022840"/>
    </source>
</evidence>
<accession>A0A1A8Y2P6</accession>
<keyword evidence="11 14" id="KW-1133">Transmembrane helix</keyword>
<dbReference type="InterPro" id="IPR036163">
    <property type="entry name" value="HMA_dom_sf"/>
</dbReference>
<keyword evidence="13 14" id="KW-0472">Membrane</keyword>
<dbReference type="GO" id="GO:0005507">
    <property type="term" value="F:copper ion binding"/>
    <property type="evidence" value="ECO:0007669"/>
    <property type="project" value="TreeGrafter"/>
</dbReference>
<dbReference type="SUPFAM" id="SSF81653">
    <property type="entry name" value="Calcium ATPase, transduction domain A"/>
    <property type="match status" value="1"/>
</dbReference>
<dbReference type="SFLD" id="SFLDG00002">
    <property type="entry name" value="C1.7:_P-type_atpase_like"/>
    <property type="match status" value="1"/>
</dbReference>
<dbReference type="InterPro" id="IPR008250">
    <property type="entry name" value="ATPase_P-typ_transduc_dom_A_sf"/>
</dbReference>
<feature type="domain" description="HMA" evidence="15">
    <location>
        <begin position="76"/>
        <end position="141"/>
    </location>
</feature>
<dbReference type="Pfam" id="PF00122">
    <property type="entry name" value="E1-E2_ATPase"/>
    <property type="match status" value="1"/>
</dbReference>
<keyword evidence="17" id="KW-1185">Reference proteome</keyword>
<protein>
    <recommendedName>
        <fullName evidence="3">P-type Cu(+) transporter</fullName>
        <ecNumber evidence="3">7.2.2.8</ecNumber>
    </recommendedName>
</protein>
<dbReference type="InterPro" id="IPR006121">
    <property type="entry name" value="HMA_dom"/>
</dbReference>
<evidence type="ECO:0000313" key="17">
    <source>
        <dbReference type="Proteomes" id="UP000199600"/>
    </source>
</evidence>
<dbReference type="GO" id="GO:0140581">
    <property type="term" value="F:P-type monovalent copper transporter activity"/>
    <property type="evidence" value="ECO:0007669"/>
    <property type="project" value="UniProtKB-EC"/>
</dbReference>
<keyword evidence="5 14" id="KW-1003">Cell membrane</keyword>
<name>A0A1A8Y2P6_9RHOO</name>
<dbReference type="Proteomes" id="UP000199600">
    <property type="component" value="Unassembled WGS sequence"/>
</dbReference>
<proteinExistence type="inferred from homology"/>
<feature type="transmembrane region" description="Helical" evidence="14">
    <location>
        <begin position="258"/>
        <end position="276"/>
    </location>
</feature>
<feature type="transmembrane region" description="Helical" evidence="14">
    <location>
        <begin position="769"/>
        <end position="789"/>
    </location>
</feature>
<feature type="transmembrane region" description="Helical" evidence="14">
    <location>
        <begin position="439"/>
        <end position="458"/>
    </location>
</feature>
<dbReference type="Gene3D" id="3.40.1110.10">
    <property type="entry name" value="Calcium-transporting ATPase, cytoplasmic domain N"/>
    <property type="match status" value="1"/>
</dbReference>
<organism evidence="16 17">
    <name type="scientific">Candidatus Propionivibrio aalborgensis</name>
    <dbReference type="NCBI Taxonomy" id="1860101"/>
    <lineage>
        <taxon>Bacteria</taxon>
        <taxon>Pseudomonadati</taxon>
        <taxon>Pseudomonadota</taxon>
        <taxon>Betaproteobacteria</taxon>
        <taxon>Rhodocyclales</taxon>
        <taxon>Rhodocyclaceae</taxon>
        <taxon>Propionivibrio</taxon>
    </lineage>
</organism>
<dbReference type="Gene3D" id="2.70.150.10">
    <property type="entry name" value="Calcium-transporting ATPase, cytoplasmic transduction domain A"/>
    <property type="match status" value="1"/>
</dbReference>
<keyword evidence="10" id="KW-1278">Translocase</keyword>
<dbReference type="NCBIfam" id="TIGR01525">
    <property type="entry name" value="ATPase-IB_hvy"/>
    <property type="match status" value="1"/>
</dbReference>
<feature type="transmembrane region" description="Helical" evidence="14">
    <location>
        <begin position="198"/>
        <end position="216"/>
    </location>
</feature>
<evidence type="ECO:0000256" key="13">
    <source>
        <dbReference type="ARBA" id="ARBA00023136"/>
    </source>
</evidence>
<feature type="domain" description="HMA" evidence="15">
    <location>
        <begin position="9"/>
        <end position="74"/>
    </location>
</feature>
<dbReference type="GO" id="GO:0005886">
    <property type="term" value="C:plasma membrane"/>
    <property type="evidence" value="ECO:0007669"/>
    <property type="project" value="UniProtKB-SubCell"/>
</dbReference>
<dbReference type="NCBIfam" id="TIGR01512">
    <property type="entry name" value="ATPase-IB2_Cd"/>
    <property type="match status" value="1"/>
</dbReference>
<keyword evidence="16" id="KW-0378">Hydrolase</keyword>
<evidence type="ECO:0000256" key="1">
    <source>
        <dbReference type="ARBA" id="ARBA00004651"/>
    </source>
</evidence>
<evidence type="ECO:0000256" key="4">
    <source>
        <dbReference type="ARBA" id="ARBA00022448"/>
    </source>
</evidence>
<dbReference type="PRINTS" id="PR00119">
    <property type="entry name" value="CATATPASE"/>
</dbReference>
<dbReference type="SFLD" id="SFLDS00003">
    <property type="entry name" value="Haloacid_Dehalogenase"/>
    <property type="match status" value="1"/>
</dbReference>
<comment type="similarity">
    <text evidence="2 14">Belongs to the cation transport ATPase (P-type) (TC 3.A.3) family. Type IB subfamily.</text>
</comment>
<dbReference type="GO" id="GO:0016887">
    <property type="term" value="F:ATP hydrolysis activity"/>
    <property type="evidence" value="ECO:0007669"/>
    <property type="project" value="InterPro"/>
</dbReference>
<dbReference type="InterPro" id="IPR036412">
    <property type="entry name" value="HAD-like_sf"/>
</dbReference>
<dbReference type="SUPFAM" id="SSF55008">
    <property type="entry name" value="HMA, heavy metal-associated domain"/>
    <property type="match status" value="2"/>
</dbReference>
<feature type="transmembrane region" description="Helical" evidence="14">
    <location>
        <begin position="166"/>
        <end position="186"/>
    </location>
</feature>
<dbReference type="PANTHER" id="PTHR43520:SF8">
    <property type="entry name" value="P-TYPE CU(+) TRANSPORTER"/>
    <property type="match status" value="1"/>
</dbReference>
<dbReference type="PANTHER" id="PTHR43520">
    <property type="entry name" value="ATP7, ISOFORM B"/>
    <property type="match status" value="1"/>
</dbReference>
<dbReference type="Pfam" id="PF00702">
    <property type="entry name" value="Hydrolase"/>
    <property type="match status" value="1"/>
</dbReference>
<dbReference type="GO" id="GO:0055070">
    <property type="term" value="P:copper ion homeostasis"/>
    <property type="evidence" value="ECO:0007669"/>
    <property type="project" value="TreeGrafter"/>
</dbReference>
<dbReference type="InterPro" id="IPR027256">
    <property type="entry name" value="P-typ_ATPase_IB"/>
</dbReference>
<evidence type="ECO:0000256" key="7">
    <source>
        <dbReference type="ARBA" id="ARBA00022723"/>
    </source>
</evidence>
<dbReference type="PROSITE" id="PS01047">
    <property type="entry name" value="HMA_1"/>
    <property type="match status" value="2"/>
</dbReference>
<evidence type="ECO:0000256" key="11">
    <source>
        <dbReference type="ARBA" id="ARBA00022989"/>
    </source>
</evidence>
<dbReference type="InterPro" id="IPR059000">
    <property type="entry name" value="ATPase_P-type_domA"/>
</dbReference>
<dbReference type="CDD" id="cd00371">
    <property type="entry name" value="HMA"/>
    <property type="match status" value="2"/>
</dbReference>
<dbReference type="FunFam" id="3.30.70.100:FF:000005">
    <property type="entry name" value="Copper-exporting P-type ATPase A"/>
    <property type="match status" value="2"/>
</dbReference>
<dbReference type="InterPro" id="IPR044492">
    <property type="entry name" value="P_typ_ATPase_HD_dom"/>
</dbReference>
<dbReference type="EMBL" id="FLQY01000403">
    <property type="protein sequence ID" value="SBT11246.1"/>
    <property type="molecule type" value="Genomic_DNA"/>
</dbReference>
<dbReference type="NCBIfam" id="TIGR01511">
    <property type="entry name" value="ATPase-IB1_Cu"/>
    <property type="match status" value="1"/>
</dbReference>
<dbReference type="GO" id="GO:0005524">
    <property type="term" value="F:ATP binding"/>
    <property type="evidence" value="ECO:0007669"/>
    <property type="project" value="UniProtKB-UniRule"/>
</dbReference>
<dbReference type="Gene3D" id="3.40.50.1000">
    <property type="entry name" value="HAD superfamily/HAD-like"/>
    <property type="match status" value="1"/>
</dbReference>
<reference evidence="16 17" key="1">
    <citation type="submission" date="2016-06" db="EMBL/GenBank/DDBJ databases">
        <authorList>
            <person name="Kjaerup R.B."/>
            <person name="Dalgaard T.S."/>
            <person name="Juul-Madsen H.R."/>
        </authorList>
    </citation>
    <scope>NUCLEOTIDE SEQUENCE [LARGE SCALE GENOMIC DNA]</scope>
    <source>
        <strain evidence="16">2</strain>
    </source>
</reference>
<dbReference type="PROSITE" id="PS50846">
    <property type="entry name" value="HMA_2"/>
    <property type="match status" value="2"/>
</dbReference>
<evidence type="ECO:0000313" key="16">
    <source>
        <dbReference type="EMBL" id="SBT11246.1"/>
    </source>
</evidence>
<dbReference type="PROSITE" id="PS00154">
    <property type="entry name" value="ATPASE_E1_E2"/>
    <property type="match status" value="1"/>
</dbReference>
<feature type="transmembrane region" description="Helical" evidence="14">
    <location>
        <begin position="228"/>
        <end position="252"/>
    </location>
</feature>
<evidence type="ECO:0000256" key="5">
    <source>
        <dbReference type="ARBA" id="ARBA00022475"/>
    </source>
</evidence>
<evidence type="ECO:0000259" key="15">
    <source>
        <dbReference type="PROSITE" id="PS50846"/>
    </source>
</evidence>